<sequence>MAIVKVEKAAWHPYFDRISKLIQSEGKQAEIEVDALNIGAQIEAEWLPLQGIVYDEKSNLVEVLCEGLDHLIYNPTEIYVDHTGTDLTSVEVTDKDGVKQIIRLREPVLLPAPGGA</sequence>
<comment type="caution">
    <text evidence="1">The sequence shown here is derived from an EMBL/GenBank/DDBJ whole genome shotgun (WGS) entry which is preliminary data.</text>
</comment>
<dbReference type="AlphaFoldDB" id="A0A4Y9SR72"/>
<organism evidence="1 2">
    <name type="scientific">Massilia horti</name>
    <dbReference type="NCBI Taxonomy" id="2562153"/>
    <lineage>
        <taxon>Bacteria</taxon>
        <taxon>Pseudomonadati</taxon>
        <taxon>Pseudomonadota</taxon>
        <taxon>Betaproteobacteria</taxon>
        <taxon>Burkholderiales</taxon>
        <taxon>Oxalobacteraceae</taxon>
        <taxon>Telluria group</taxon>
        <taxon>Massilia</taxon>
    </lineage>
</organism>
<reference evidence="1 2" key="1">
    <citation type="submission" date="2019-03" db="EMBL/GenBank/DDBJ databases">
        <title>Draft genome of Massilia hortus sp. nov., a novel bacterial species of the Oxalobacteraceae family.</title>
        <authorList>
            <person name="Peta V."/>
            <person name="Raths R."/>
            <person name="Bucking H."/>
        </authorList>
    </citation>
    <scope>NUCLEOTIDE SEQUENCE [LARGE SCALE GENOMIC DNA]</scope>
    <source>
        <strain evidence="1 2">ONC3</strain>
    </source>
</reference>
<dbReference type="RefSeq" id="WP_135192284.1">
    <property type="nucleotide sequence ID" value="NZ_SPUM01000154.1"/>
</dbReference>
<evidence type="ECO:0000313" key="2">
    <source>
        <dbReference type="Proteomes" id="UP000297258"/>
    </source>
</evidence>
<dbReference type="OrthoDB" id="8758272at2"/>
<accession>A0A4Y9SR72</accession>
<keyword evidence="2" id="KW-1185">Reference proteome</keyword>
<proteinExistence type="predicted"/>
<evidence type="ECO:0000313" key="1">
    <source>
        <dbReference type="EMBL" id="TFW27143.1"/>
    </source>
</evidence>
<protein>
    <submittedName>
        <fullName evidence="1">Uncharacterized protein</fullName>
    </submittedName>
</protein>
<dbReference type="EMBL" id="SPUM01000154">
    <property type="protein sequence ID" value="TFW27143.1"/>
    <property type="molecule type" value="Genomic_DNA"/>
</dbReference>
<dbReference type="Pfam" id="PF17269">
    <property type="entry name" value="DUF5335"/>
    <property type="match status" value="1"/>
</dbReference>
<dbReference type="InterPro" id="IPR035223">
    <property type="entry name" value="DUF5335"/>
</dbReference>
<name>A0A4Y9SR72_9BURK</name>
<gene>
    <name evidence="1" type="ORF">E4O92_24620</name>
</gene>
<dbReference type="Proteomes" id="UP000297258">
    <property type="component" value="Unassembled WGS sequence"/>
</dbReference>